<keyword evidence="2" id="KW-0677">Repeat</keyword>
<dbReference type="SUPFAM" id="SSF51445">
    <property type="entry name" value="(Trans)glycosidases"/>
    <property type="match status" value="3"/>
</dbReference>
<evidence type="ECO:0000256" key="6">
    <source>
        <dbReference type="ARBA" id="ARBA00023326"/>
    </source>
</evidence>
<evidence type="ECO:0000313" key="10">
    <source>
        <dbReference type="EnsemblPlants" id="cds.evm.model.01.388"/>
    </source>
</evidence>
<feature type="domain" description="GH10" evidence="9">
    <location>
        <begin position="1283"/>
        <end position="1581"/>
    </location>
</feature>
<dbReference type="PANTHER" id="PTHR31490:SF2">
    <property type="entry name" value="GLYCOSYL HYDROLASE FAMILY 10 PROTEIN"/>
    <property type="match status" value="1"/>
</dbReference>
<dbReference type="EMBL" id="UZAU01000010">
    <property type="status" value="NOT_ANNOTATED_CDS"/>
    <property type="molecule type" value="Genomic_DNA"/>
</dbReference>
<dbReference type="Gene3D" id="3.20.20.80">
    <property type="entry name" value="Glycosidases"/>
    <property type="match status" value="3"/>
</dbReference>
<evidence type="ECO:0000256" key="3">
    <source>
        <dbReference type="ARBA" id="ARBA00022801"/>
    </source>
</evidence>
<comment type="similarity">
    <text evidence="1">Belongs to the glycosyl hydrolase 10 (cellulase F) family.</text>
</comment>
<dbReference type="GO" id="GO:0031176">
    <property type="term" value="F:endo-1,4-beta-xylanase activity"/>
    <property type="evidence" value="ECO:0007669"/>
    <property type="project" value="UniProtKB-ARBA"/>
</dbReference>
<reference evidence="10" key="1">
    <citation type="submission" date="2018-11" db="EMBL/GenBank/DDBJ databases">
        <authorList>
            <person name="Grassa J C."/>
        </authorList>
    </citation>
    <scope>NUCLEOTIDE SEQUENCE [LARGE SCALE GENOMIC DNA]</scope>
</reference>
<accession>A0A803NNX3</accession>
<feature type="domain" description="GH10" evidence="9">
    <location>
        <begin position="210"/>
        <end position="509"/>
    </location>
</feature>
<feature type="domain" description="GH10" evidence="9">
    <location>
        <begin position="768"/>
        <end position="1065"/>
    </location>
</feature>
<dbReference type="InterPro" id="IPR003305">
    <property type="entry name" value="CenC_carb-bd"/>
</dbReference>
<keyword evidence="3" id="KW-0378">Hydrolase</keyword>
<dbReference type="PANTHER" id="PTHR31490">
    <property type="entry name" value="GLYCOSYL HYDROLASE"/>
    <property type="match status" value="1"/>
</dbReference>
<dbReference type="SUPFAM" id="SSF49785">
    <property type="entry name" value="Galactose-binding domain-like"/>
    <property type="match status" value="3"/>
</dbReference>
<feature type="signal peptide" evidence="8">
    <location>
        <begin position="1"/>
        <end position="17"/>
    </location>
</feature>
<dbReference type="Proteomes" id="UP000596661">
    <property type="component" value="Chromosome 1"/>
</dbReference>
<dbReference type="InterPro" id="IPR001000">
    <property type="entry name" value="GH10_dom"/>
</dbReference>
<sequence length="1644" mass="186313">MVLQLLCSIIFLYTGLGANALSYDYSAHIECVRKPEKAQYGGGIITNPELDNGLKGWSRFGYAKLLHKESEGNRFLVAHSRNQPYDSVSQRLYLQKNNFYTFSAWIQVSKGNHVPVRATFKTKNGFKHAGSVVAQSHCWSFLKGGLTVDESGVADLYFESNNTSVDIWADSISLQPFTQKQWKSHQYHSIQKVRKSNVRIRVVDRRGNPIQNATILIERNKPNFPFGCAINKLILTNPAYKSWFTSKKFTVTTFEDEMKWYSNEPTQGKEDYSISDQMLSFAKGQQISVRGHNVVWDDPQYQPYWVKSLSGQQLYSAATKRLNSVMGKYKGQVIAWDVVNENLHNKFFETQLRNGNASAEFYNLAFGADSSTIMFLNEYNTIESPGDSLANPTQYLKKLKEIQSFPGNANGKLGIGLESHFDVPNLAYIRSSIDVLAATGLPVWITELDVKSNSNQAKYLDDILRELFSHPGIKGIVMWASWHPQGCWAMCLTDNNFKNLPTGDVVDKLMAEWGFLNDVVTGQANAFGFYDASLFHGDYQVRVAHPAQFKNSFFSTATSHSFKDRFEVNALTSYDYAATIECLANPLTAQYNGGIIINPEMNDGLKGWSSFGDSKLEHRESPLLSRNNYIATHNRNQSNDSLTQKLYLDKNYLYTFSAWVQVSNGSNVTVRAGFETSSGLKLFAGSTVAESNCWTMLKGGLTVDESGPAQLYFESNNTAVEIWIDSVSLQPFTENEWKFHQHQSIEKEHKKKVRIQVVDSEGEPLANTTISVQLKRASFPFGSAINYNILSNTAYQNWLTSRPFTVTTFENEMKWYTTEKTQGNLDYSASDALLQFTKRHRIDVRAHNVFWDDPNYQPNWLNSLSRNQLALATYRRLRSIMMRYKGQVIAWDVVNENLHFDYFERRVSRNASGIFYRWGNEADQTTPLFMNEFNTIESSGDTTSSPWRYIKKLRQIKKFSSNINMKMGIGVEGHFSANKPNIPYMRAAIDTLAAARLPIWITELDVQSTPNQAWYLEEILREARSHPHVNGIVLWTAWRPQGCYRMCLTDNNFNNLPTGDVVDKLMREWGRYQETTSFGTTDAHGHGLYASPYNYYATTTSLKEPQKALYGGGVIVNPEFNHNNSQGWVMFGKGKIEQRLSKEGNKFIVAHNPTHPLHSFSHQVQVENGKIYSFSAWIQVSEGSEDVTVVFKSNKGYLIHGGTTTANSGCWTLLKGGMVANFSGPLDISFETKNTSVEIWVDSVSLQPFTQKQWRSQQEKSINKVRRSKVRIQVSDENRTLLQGAVVSIKQKKPGFLFGCCMNHNILTSTQYQNWFSSRFHATTFTNEMKWYSTENVQGQENYSTADAMVEFAQKHGISIRGHNIFWDDPIYQPYWVRSLSPDELRKAAAKRINSVVSKYRGKVIGWDVMNENMHFNFFEDKLGKTASADYYKIAQQLDPQTTMFLNEYNTIEYSGDTAVTPAKYLNKIREILSYPGNAHLKLGIGLEGHFTADQPNLAYMRSALDILGATKFPIWLTEISVANSPNEAKYLEEVLREGYAHPAVQGIIMFTGPVSAGFNTPILADQNFKNTPSGDVVDKLLKEWNSGADQDTITDSQGFIDVTLSHGDYDLTIKHPFTNSSSTLSLRVEKDKPLGIIHVNIDT</sequence>
<evidence type="ECO:0000256" key="1">
    <source>
        <dbReference type="ARBA" id="ARBA00007495"/>
    </source>
</evidence>
<keyword evidence="5" id="KW-0326">Glycosidase</keyword>
<evidence type="ECO:0000256" key="8">
    <source>
        <dbReference type="SAM" id="SignalP"/>
    </source>
</evidence>
<dbReference type="Gramene" id="evm.model.01.388">
    <property type="protein sequence ID" value="cds.evm.model.01.388"/>
    <property type="gene ID" value="evm.TU.01.388"/>
</dbReference>
<dbReference type="InterPro" id="IPR017853">
    <property type="entry name" value="GH"/>
</dbReference>
<evidence type="ECO:0000256" key="5">
    <source>
        <dbReference type="ARBA" id="ARBA00023295"/>
    </source>
</evidence>
<keyword evidence="8" id="KW-0732">Signal</keyword>
<evidence type="ECO:0000256" key="7">
    <source>
        <dbReference type="PROSITE-ProRule" id="PRU10061"/>
    </source>
</evidence>
<feature type="chain" id="PRO_5031509271" description="GH10 domain-containing protein" evidence="8">
    <location>
        <begin position="18"/>
        <end position="1644"/>
    </location>
</feature>
<dbReference type="GO" id="GO:0000272">
    <property type="term" value="P:polysaccharide catabolic process"/>
    <property type="evidence" value="ECO:0007669"/>
    <property type="project" value="UniProtKB-KW"/>
</dbReference>
<evidence type="ECO:0000256" key="2">
    <source>
        <dbReference type="ARBA" id="ARBA00022737"/>
    </source>
</evidence>
<name>A0A803NNX3_CANSA</name>
<keyword evidence="4" id="KW-0119">Carbohydrate metabolism</keyword>
<dbReference type="Gene3D" id="2.60.120.260">
    <property type="entry name" value="Galactose-binding domain-like"/>
    <property type="match status" value="3"/>
</dbReference>
<evidence type="ECO:0000313" key="11">
    <source>
        <dbReference type="Proteomes" id="UP000596661"/>
    </source>
</evidence>
<dbReference type="SMART" id="SM00633">
    <property type="entry name" value="Glyco_10"/>
    <property type="match status" value="1"/>
</dbReference>
<protein>
    <recommendedName>
        <fullName evidence="9">GH10 domain-containing protein</fullName>
    </recommendedName>
</protein>
<dbReference type="PROSITE" id="PS00591">
    <property type="entry name" value="GH10_1"/>
    <property type="match status" value="1"/>
</dbReference>
<dbReference type="Pfam" id="PF02018">
    <property type="entry name" value="CBM_4_9"/>
    <property type="match status" value="3"/>
</dbReference>
<proteinExistence type="inferred from homology"/>
<keyword evidence="11" id="KW-1185">Reference proteome</keyword>
<dbReference type="Pfam" id="PF00331">
    <property type="entry name" value="Glyco_hydro_10"/>
    <property type="match status" value="3"/>
</dbReference>
<dbReference type="PROSITE" id="PS51760">
    <property type="entry name" value="GH10_2"/>
    <property type="match status" value="3"/>
</dbReference>
<dbReference type="InterPro" id="IPR044846">
    <property type="entry name" value="GH10"/>
</dbReference>
<dbReference type="EnsemblPlants" id="evm.model.01.388">
    <property type="protein sequence ID" value="cds.evm.model.01.388"/>
    <property type="gene ID" value="evm.TU.01.388"/>
</dbReference>
<keyword evidence="6" id="KW-0624">Polysaccharide degradation</keyword>
<feature type="active site" description="Nucleophile" evidence="7">
    <location>
        <position position="447"/>
    </location>
</feature>
<evidence type="ECO:0000259" key="9">
    <source>
        <dbReference type="PROSITE" id="PS51760"/>
    </source>
</evidence>
<dbReference type="OMA" id="MWITELD"/>
<reference evidence="10" key="2">
    <citation type="submission" date="2021-03" db="UniProtKB">
        <authorList>
            <consortium name="EnsemblPlants"/>
        </authorList>
    </citation>
    <scope>IDENTIFICATION</scope>
</reference>
<organism evidence="10 11">
    <name type="scientific">Cannabis sativa</name>
    <name type="common">Hemp</name>
    <name type="synonym">Marijuana</name>
    <dbReference type="NCBI Taxonomy" id="3483"/>
    <lineage>
        <taxon>Eukaryota</taxon>
        <taxon>Viridiplantae</taxon>
        <taxon>Streptophyta</taxon>
        <taxon>Embryophyta</taxon>
        <taxon>Tracheophyta</taxon>
        <taxon>Spermatophyta</taxon>
        <taxon>Magnoliopsida</taxon>
        <taxon>eudicotyledons</taxon>
        <taxon>Gunneridae</taxon>
        <taxon>Pentapetalae</taxon>
        <taxon>rosids</taxon>
        <taxon>fabids</taxon>
        <taxon>Rosales</taxon>
        <taxon>Cannabaceae</taxon>
        <taxon>Cannabis</taxon>
    </lineage>
</organism>
<evidence type="ECO:0000256" key="4">
    <source>
        <dbReference type="ARBA" id="ARBA00023277"/>
    </source>
</evidence>
<dbReference type="InterPro" id="IPR031158">
    <property type="entry name" value="GH10_AS"/>
</dbReference>
<dbReference type="InterPro" id="IPR008979">
    <property type="entry name" value="Galactose-bd-like_sf"/>
</dbReference>